<keyword evidence="3 6" id="KW-0975">Bacterial flagellum</keyword>
<evidence type="ECO:0000313" key="13">
    <source>
        <dbReference type="Proteomes" id="UP000254589"/>
    </source>
</evidence>
<sequence>MDPLIYTIMSGASRTMHAIQVHANNMANAQTDGFRAELETSQSQPVPGFGYDARHMVRVQANSVSANNGVVQETGRDLDAAILGEGYFAVQTGDGEAYTRAGNFSIDAEGTLTLGGRAVMGDGGPIVVPENSTVSIGNDGTISAVVPGEPEAQIVDRLAVVSGPAADLVKSPEGLLVTRDGAPLPAVEERQVLGGHLERSNVSPVEEMLASMSLHRDYEIQMRMYSAANEMADAGNRLIRG</sequence>
<evidence type="ECO:0000259" key="7">
    <source>
        <dbReference type="Pfam" id="PF00460"/>
    </source>
</evidence>
<reference evidence="11 13" key="3">
    <citation type="submission" date="2018-06" db="EMBL/GenBank/DDBJ databases">
        <authorList>
            <consortium name="Pathogen Informatics"/>
            <person name="Doyle S."/>
        </authorList>
    </citation>
    <scope>NUCLEOTIDE SEQUENCE [LARGE SCALE GENOMIC DNA]</scope>
    <source>
        <strain evidence="11 13">NCTC13159</strain>
    </source>
</reference>
<evidence type="ECO:0000256" key="6">
    <source>
        <dbReference type="RuleBase" id="RU362116"/>
    </source>
</evidence>
<dbReference type="InterPro" id="IPR001444">
    <property type="entry name" value="Flag_bb_rod_N"/>
</dbReference>
<protein>
    <recommendedName>
        <fullName evidence="5 6">Flagellar basal-body rod protein FlgF</fullName>
    </recommendedName>
</protein>
<name>A0AAJ4ZB54_PANPU</name>
<keyword evidence="10" id="KW-0282">Flagellum</keyword>
<dbReference type="InterPro" id="IPR020013">
    <property type="entry name" value="Flagellar_FlgE/F/G"/>
</dbReference>
<dbReference type="PANTHER" id="PTHR30435:SF18">
    <property type="entry name" value="FLAGELLAR BASAL-BODY ROD PROTEIN FLGF"/>
    <property type="match status" value="1"/>
</dbReference>
<keyword evidence="12" id="KW-1185">Reference proteome</keyword>
<gene>
    <name evidence="11" type="primary">flgF_2</name>
    <name evidence="11" type="ORF">NCTC13159_01565</name>
    <name evidence="10" type="ORF">RO07_13400</name>
</gene>
<dbReference type="NCBIfam" id="TIGR03506">
    <property type="entry name" value="FlgEFG_subfam"/>
    <property type="match status" value="1"/>
</dbReference>
<comment type="subunit">
    <text evidence="4 6">The basal body constitutes a major portion of the flagellar organelle and consists of five rings (E,L,P,S, and M) mounted on a central rod. The rod consists of about 26 subunits of FlgG in the distal portion, and FlgB, FlgC and FlgF are thought to build up the proximal portion of the rod with about 6 subunits each.</text>
</comment>
<keyword evidence="10" id="KW-0969">Cilium</keyword>
<feature type="domain" description="Flagellar basal body rod protein N-terminal" evidence="7">
    <location>
        <begin position="5"/>
        <end position="35"/>
    </location>
</feature>
<dbReference type="GO" id="GO:0071978">
    <property type="term" value="P:bacterial-type flagellum-dependent swarming motility"/>
    <property type="evidence" value="ECO:0007669"/>
    <property type="project" value="TreeGrafter"/>
</dbReference>
<accession>A0AAJ4ZB54</accession>
<dbReference type="AlphaFoldDB" id="A0AAJ4ZB54"/>
<evidence type="ECO:0000256" key="1">
    <source>
        <dbReference type="ARBA" id="ARBA00004117"/>
    </source>
</evidence>
<dbReference type="InterPro" id="IPR037925">
    <property type="entry name" value="FlgE/F/G-like"/>
</dbReference>
<dbReference type="RefSeq" id="WP_039408586.1">
    <property type="nucleotide sequence ID" value="NZ_CP010310.2"/>
</dbReference>
<dbReference type="EMBL" id="CP010310">
    <property type="protein sequence ID" value="AJC21228.1"/>
    <property type="molecule type" value="Genomic_DNA"/>
</dbReference>
<dbReference type="EMBL" id="UGSJ01000001">
    <property type="protein sequence ID" value="SUA90086.1"/>
    <property type="molecule type" value="Genomic_DNA"/>
</dbReference>
<evidence type="ECO:0000256" key="2">
    <source>
        <dbReference type="ARBA" id="ARBA00009677"/>
    </source>
</evidence>
<evidence type="ECO:0000256" key="4">
    <source>
        <dbReference type="ARBA" id="ARBA00038560"/>
    </source>
</evidence>
<dbReference type="NCBIfam" id="NF009280">
    <property type="entry name" value="PRK12640.1"/>
    <property type="match status" value="1"/>
</dbReference>
<dbReference type="InterPro" id="IPR010930">
    <property type="entry name" value="Flg_bb/hook_C_dom"/>
</dbReference>
<feature type="domain" description="Flagellar hook protein FlgE/F/G-like D1" evidence="9">
    <location>
        <begin position="81"/>
        <end position="144"/>
    </location>
</feature>
<feature type="domain" description="Flagellar basal-body/hook protein C-terminal" evidence="8">
    <location>
        <begin position="195"/>
        <end position="238"/>
    </location>
</feature>
<evidence type="ECO:0000313" key="10">
    <source>
        <dbReference type="EMBL" id="AJC21228.1"/>
    </source>
</evidence>
<dbReference type="Proteomes" id="UP000035086">
    <property type="component" value="Chromosome"/>
</dbReference>
<evidence type="ECO:0000313" key="11">
    <source>
        <dbReference type="EMBL" id="SUA90086.1"/>
    </source>
</evidence>
<comment type="similarity">
    <text evidence="2 6">Belongs to the flagella basal body rod proteins family.</text>
</comment>
<dbReference type="GO" id="GO:0030694">
    <property type="term" value="C:bacterial-type flagellum basal body, rod"/>
    <property type="evidence" value="ECO:0007669"/>
    <property type="project" value="UniProtKB-UniRule"/>
</dbReference>
<reference evidence="10" key="2">
    <citation type="submission" date="2016-11" db="EMBL/GenBank/DDBJ databases">
        <title>Complete Genome Sequencing of Pandoraea pulmonicola DSM 16583.</title>
        <authorList>
            <person name="Chan K.-G."/>
        </authorList>
    </citation>
    <scope>NUCLEOTIDE SEQUENCE</scope>
    <source>
        <strain evidence="10">DSM 16583</strain>
    </source>
</reference>
<evidence type="ECO:0000256" key="3">
    <source>
        <dbReference type="ARBA" id="ARBA00023143"/>
    </source>
</evidence>
<dbReference type="Proteomes" id="UP000254589">
    <property type="component" value="Unassembled WGS sequence"/>
</dbReference>
<proteinExistence type="inferred from homology"/>
<dbReference type="InterPro" id="IPR053967">
    <property type="entry name" value="LlgE_F_G-like_D1"/>
</dbReference>
<evidence type="ECO:0000256" key="5">
    <source>
        <dbReference type="ARBA" id="ARBA00040228"/>
    </source>
</evidence>
<comment type="subcellular location">
    <subcellularLocation>
        <location evidence="1 6">Bacterial flagellum basal body</location>
    </subcellularLocation>
</comment>
<dbReference type="KEGG" id="ppul:RO07_13400"/>
<dbReference type="Pfam" id="PF00460">
    <property type="entry name" value="Flg_bb_rod"/>
    <property type="match status" value="1"/>
</dbReference>
<evidence type="ECO:0000259" key="9">
    <source>
        <dbReference type="Pfam" id="PF22692"/>
    </source>
</evidence>
<dbReference type="Pfam" id="PF06429">
    <property type="entry name" value="Flg_bbr_C"/>
    <property type="match status" value="1"/>
</dbReference>
<keyword evidence="10" id="KW-0966">Cell projection</keyword>
<dbReference type="SUPFAM" id="SSF117143">
    <property type="entry name" value="Flagellar hook protein flgE"/>
    <property type="match status" value="1"/>
</dbReference>
<dbReference type="PANTHER" id="PTHR30435">
    <property type="entry name" value="FLAGELLAR PROTEIN"/>
    <property type="match status" value="1"/>
</dbReference>
<dbReference type="Pfam" id="PF22692">
    <property type="entry name" value="LlgE_F_G_D1"/>
    <property type="match status" value="1"/>
</dbReference>
<evidence type="ECO:0000313" key="12">
    <source>
        <dbReference type="Proteomes" id="UP000035086"/>
    </source>
</evidence>
<reference evidence="12" key="1">
    <citation type="submission" date="2014-12" db="EMBL/GenBank/DDBJ databases">
        <title>Complete Genome Sequencing of Pandoraea pulmonicola DSM 16583.</title>
        <authorList>
            <person name="Chan K.-G."/>
        </authorList>
    </citation>
    <scope>NUCLEOTIDE SEQUENCE [LARGE SCALE GENOMIC DNA]</scope>
    <source>
        <strain evidence="12">DSM 16583</strain>
    </source>
</reference>
<evidence type="ECO:0000259" key="8">
    <source>
        <dbReference type="Pfam" id="PF06429"/>
    </source>
</evidence>
<organism evidence="11 13">
    <name type="scientific">Pandoraea pulmonicola</name>
    <dbReference type="NCBI Taxonomy" id="93221"/>
    <lineage>
        <taxon>Bacteria</taxon>
        <taxon>Pseudomonadati</taxon>
        <taxon>Pseudomonadota</taxon>
        <taxon>Betaproteobacteria</taxon>
        <taxon>Burkholderiales</taxon>
        <taxon>Burkholderiaceae</taxon>
        <taxon>Pandoraea</taxon>
    </lineage>
</organism>